<feature type="transmembrane region" description="Helical" evidence="1">
    <location>
        <begin position="197"/>
        <end position="223"/>
    </location>
</feature>
<feature type="transmembrane region" description="Helical" evidence="1">
    <location>
        <begin position="20"/>
        <end position="44"/>
    </location>
</feature>
<evidence type="ECO:0000256" key="1">
    <source>
        <dbReference type="SAM" id="Phobius"/>
    </source>
</evidence>
<reference evidence="3" key="1">
    <citation type="submission" date="2011-07" db="EMBL/GenBank/DDBJ databases">
        <authorList>
            <consortium name="Caenorhabditis brenneri Sequencing and Analysis Consortium"/>
            <person name="Wilson R.K."/>
        </authorList>
    </citation>
    <scope>NUCLEOTIDE SEQUENCE [LARGE SCALE GENOMIC DNA]</scope>
    <source>
        <strain evidence="3">PB2801</strain>
    </source>
</reference>
<dbReference type="EMBL" id="GL379792">
    <property type="protein sequence ID" value="EGT54345.1"/>
    <property type="molecule type" value="Genomic_DNA"/>
</dbReference>
<dbReference type="AlphaFoldDB" id="G0MFT7"/>
<accession>G0MFT7</accession>
<dbReference type="Pfam" id="PF10318">
    <property type="entry name" value="7TM_GPCR_Srh"/>
    <property type="match status" value="1"/>
</dbReference>
<dbReference type="InterPro" id="IPR053220">
    <property type="entry name" value="Nematode_rcpt-like_serp_H"/>
</dbReference>
<evidence type="ECO:0000313" key="3">
    <source>
        <dbReference type="Proteomes" id="UP000008068"/>
    </source>
</evidence>
<evidence type="ECO:0000313" key="2">
    <source>
        <dbReference type="EMBL" id="EGT54345.1"/>
    </source>
</evidence>
<dbReference type="InParanoid" id="G0MFT7"/>
<keyword evidence="1" id="KW-0472">Membrane</keyword>
<feature type="transmembrane region" description="Helical" evidence="1">
    <location>
        <begin position="244"/>
        <end position="268"/>
    </location>
</feature>
<keyword evidence="3" id="KW-1185">Reference proteome</keyword>
<dbReference type="PANTHER" id="PTHR22941">
    <property type="entry name" value="SERPENTINE RECEPTOR"/>
    <property type="match status" value="1"/>
</dbReference>
<proteinExistence type="predicted"/>
<feature type="transmembrane region" description="Helical" evidence="1">
    <location>
        <begin position="56"/>
        <end position="82"/>
    </location>
</feature>
<name>G0MFT7_CAEBE</name>
<sequence>MSRLSNCSTTPTSYFASSEFVLKSVYLVTVITLPFIIYGFYCILKVTPKHLIGTKWVLLNIHIWTTVVVVIMNVLSIPFVFFPAASGVMLGYGENLGVPPLVLTYSIQSLLGVFISAGIALLENRQNLLDTKLKIRETWQRVFMNFLNCSVAFMAIIPLYFENINNEEMIENVLEVIPCPANEFFTSRVFFVSRKPLLMTILMGIKLFVYSPQIIFYNIHTWYHLVYAQGSKVSPETRKMQYRFFIGSFYQMSVPVALFLGPVLYIGYSINTGYYNQGSRQS</sequence>
<dbReference type="HOGENOM" id="CLU_042960_0_2_1"/>
<keyword evidence="1" id="KW-1133">Transmembrane helix</keyword>
<dbReference type="Proteomes" id="UP000008068">
    <property type="component" value="Unassembled WGS sequence"/>
</dbReference>
<gene>
    <name evidence="2" type="ORF">CAEBREN_16809</name>
</gene>
<dbReference type="InterPro" id="IPR019422">
    <property type="entry name" value="7TM_GPCR_serpentine_rcpt_Srh"/>
</dbReference>
<dbReference type="PANTHER" id="PTHR22941:SF134">
    <property type="entry name" value="SERPENTINE RECEPTOR, CLASS H"/>
    <property type="match status" value="1"/>
</dbReference>
<evidence type="ECO:0008006" key="4">
    <source>
        <dbReference type="Google" id="ProtNLM"/>
    </source>
</evidence>
<dbReference type="eggNOG" id="ENOG502R37B">
    <property type="taxonomic scope" value="Eukaryota"/>
</dbReference>
<feature type="transmembrane region" description="Helical" evidence="1">
    <location>
        <begin position="142"/>
        <end position="161"/>
    </location>
</feature>
<organism evidence="3">
    <name type="scientific">Caenorhabditis brenneri</name>
    <name type="common">Nematode worm</name>
    <dbReference type="NCBI Taxonomy" id="135651"/>
    <lineage>
        <taxon>Eukaryota</taxon>
        <taxon>Metazoa</taxon>
        <taxon>Ecdysozoa</taxon>
        <taxon>Nematoda</taxon>
        <taxon>Chromadorea</taxon>
        <taxon>Rhabditida</taxon>
        <taxon>Rhabditina</taxon>
        <taxon>Rhabditomorpha</taxon>
        <taxon>Rhabditoidea</taxon>
        <taxon>Rhabditidae</taxon>
        <taxon>Peloderinae</taxon>
        <taxon>Caenorhabditis</taxon>
    </lineage>
</organism>
<keyword evidence="1" id="KW-0812">Transmembrane</keyword>
<feature type="transmembrane region" description="Helical" evidence="1">
    <location>
        <begin position="102"/>
        <end position="122"/>
    </location>
</feature>
<protein>
    <recommendedName>
        <fullName evidence="4">Serpentine Receptor, class H</fullName>
    </recommendedName>
</protein>